<organism evidence="2 3">
    <name type="scientific">Amphibacillus marinus</name>
    <dbReference type="NCBI Taxonomy" id="872970"/>
    <lineage>
        <taxon>Bacteria</taxon>
        <taxon>Bacillati</taxon>
        <taxon>Bacillota</taxon>
        <taxon>Bacilli</taxon>
        <taxon>Bacillales</taxon>
        <taxon>Bacillaceae</taxon>
        <taxon>Amphibacillus</taxon>
    </lineage>
</organism>
<dbReference type="SUPFAM" id="SSF55729">
    <property type="entry name" value="Acyl-CoA N-acyltransferases (Nat)"/>
    <property type="match status" value="1"/>
</dbReference>
<dbReference type="CDD" id="cd04301">
    <property type="entry name" value="NAT_SF"/>
    <property type="match status" value="1"/>
</dbReference>
<dbReference type="STRING" id="872970.SAMN04488134_11243"/>
<dbReference type="RefSeq" id="WP_091499683.1">
    <property type="nucleotide sequence ID" value="NZ_FODJ01000012.1"/>
</dbReference>
<accession>A0A1H8S7Q9</accession>
<dbReference type="InterPro" id="IPR052829">
    <property type="entry name" value="N-acetyltransferase_domain"/>
</dbReference>
<gene>
    <name evidence="2" type="ORF">SAMN04488134_11243</name>
</gene>
<dbReference type="Gene3D" id="3.40.630.30">
    <property type="match status" value="1"/>
</dbReference>
<sequence length="158" mass="17808">MIVTFEKMTDADFNNYLSFAVDDYAKEKVTAGTWAVEDAVKLAQASFTRLLPNGKETEGEFLFTIIDASLGKQVGYLWFQLNSAGKEPKLFIYDFIIYDAYQNQGYGTAALECLDQLAREMNVYEVGLHVFAHNKGAVHLYEKLGYTVTDLTMVKTLT</sequence>
<name>A0A1H8S7Q9_9BACI</name>
<dbReference type="InterPro" id="IPR016181">
    <property type="entry name" value="Acyl_CoA_acyltransferase"/>
</dbReference>
<proteinExistence type="predicted"/>
<dbReference type="AlphaFoldDB" id="A0A1H8S7Q9"/>
<dbReference type="PANTHER" id="PTHR43259">
    <property type="entry name" value="SPT10P"/>
    <property type="match status" value="1"/>
</dbReference>
<evidence type="ECO:0000313" key="3">
    <source>
        <dbReference type="Proteomes" id="UP000199300"/>
    </source>
</evidence>
<protein>
    <submittedName>
        <fullName evidence="2">Acetyltransferase (GNAT) family protein</fullName>
    </submittedName>
</protein>
<dbReference type="EMBL" id="FODJ01000012">
    <property type="protein sequence ID" value="SEO75079.1"/>
    <property type="molecule type" value="Genomic_DNA"/>
</dbReference>
<dbReference type="PANTHER" id="PTHR43259:SF1">
    <property type="entry name" value="N-ACETYLTRANSFERASE DOMAIN-CONTAINING PROTEIN"/>
    <property type="match status" value="1"/>
</dbReference>
<feature type="domain" description="N-acetyltransferase" evidence="1">
    <location>
        <begin position="3"/>
        <end position="158"/>
    </location>
</feature>
<keyword evidence="3" id="KW-1185">Reference proteome</keyword>
<dbReference type="OrthoDB" id="65897at2"/>
<dbReference type="GO" id="GO:0016747">
    <property type="term" value="F:acyltransferase activity, transferring groups other than amino-acyl groups"/>
    <property type="evidence" value="ECO:0007669"/>
    <property type="project" value="InterPro"/>
</dbReference>
<evidence type="ECO:0000259" key="1">
    <source>
        <dbReference type="PROSITE" id="PS51186"/>
    </source>
</evidence>
<evidence type="ECO:0000313" key="2">
    <source>
        <dbReference type="EMBL" id="SEO75079.1"/>
    </source>
</evidence>
<keyword evidence="2" id="KW-0808">Transferase</keyword>
<dbReference type="InterPro" id="IPR000182">
    <property type="entry name" value="GNAT_dom"/>
</dbReference>
<reference evidence="2 3" key="1">
    <citation type="submission" date="2016-10" db="EMBL/GenBank/DDBJ databases">
        <authorList>
            <person name="de Groot N.N."/>
        </authorList>
    </citation>
    <scope>NUCLEOTIDE SEQUENCE [LARGE SCALE GENOMIC DNA]</scope>
    <source>
        <strain evidence="2 3">CGMCC 1.10434</strain>
    </source>
</reference>
<dbReference type="Proteomes" id="UP000199300">
    <property type="component" value="Unassembled WGS sequence"/>
</dbReference>
<dbReference type="PROSITE" id="PS51186">
    <property type="entry name" value="GNAT"/>
    <property type="match status" value="1"/>
</dbReference>
<dbReference type="Pfam" id="PF00583">
    <property type="entry name" value="Acetyltransf_1"/>
    <property type="match status" value="1"/>
</dbReference>